<dbReference type="Gene3D" id="2.60.40.770">
    <property type="match status" value="2"/>
</dbReference>
<organism evidence="5">
    <name type="scientific">Anopheles atroparvus</name>
    <name type="common">European mosquito</name>
    <dbReference type="NCBI Taxonomy" id="41427"/>
    <lineage>
        <taxon>Eukaryota</taxon>
        <taxon>Metazoa</taxon>
        <taxon>Ecdysozoa</taxon>
        <taxon>Arthropoda</taxon>
        <taxon>Hexapoda</taxon>
        <taxon>Insecta</taxon>
        <taxon>Pterygota</taxon>
        <taxon>Neoptera</taxon>
        <taxon>Endopterygota</taxon>
        <taxon>Diptera</taxon>
        <taxon>Nematocera</taxon>
        <taxon>Culicoidea</taxon>
        <taxon>Culicidae</taxon>
        <taxon>Anophelinae</taxon>
        <taxon>Anopheles</taxon>
    </lineage>
</organism>
<evidence type="ECO:0000256" key="1">
    <source>
        <dbReference type="ARBA" id="ARBA00004613"/>
    </source>
</evidence>
<dbReference type="GO" id="GO:0032934">
    <property type="term" value="F:sterol binding"/>
    <property type="evidence" value="ECO:0007669"/>
    <property type="project" value="InterPro"/>
</dbReference>
<dbReference type="Pfam" id="PF02221">
    <property type="entry name" value="E1_DerP2_DerF2"/>
    <property type="match status" value="2"/>
</dbReference>
<dbReference type="EnsemblMetazoa" id="AATE016727-RA">
    <property type="protein sequence ID" value="AATE016727-PA.1"/>
    <property type="gene ID" value="AATE016727"/>
</dbReference>
<dbReference type="AlphaFoldDB" id="A0A182JES7"/>
<protein>
    <recommendedName>
        <fullName evidence="4">MD-2-related lipid-recognition domain-containing protein</fullName>
    </recommendedName>
</protein>
<comment type="similarity">
    <text evidence="2">Belongs to the NPC2 family.</text>
</comment>
<keyword evidence="3" id="KW-0964">Secreted</keyword>
<evidence type="ECO:0000313" key="5">
    <source>
        <dbReference type="EnsemblMetazoa" id="AATE016727-PA.1"/>
    </source>
</evidence>
<dbReference type="SMART" id="SM00737">
    <property type="entry name" value="ML"/>
    <property type="match status" value="2"/>
</dbReference>
<feature type="domain" description="MD-2-related lipid-recognition" evidence="4">
    <location>
        <begin position="21"/>
        <end position="148"/>
    </location>
</feature>
<comment type="subcellular location">
    <subcellularLocation>
        <location evidence="1">Secreted</location>
    </subcellularLocation>
</comment>
<dbReference type="InterPro" id="IPR014756">
    <property type="entry name" value="Ig_E-set"/>
</dbReference>
<name>A0A182JES7_ANOAO</name>
<dbReference type="PANTHER" id="PTHR11306:SF36">
    <property type="entry name" value="NIEMANN-PICK TYPE C-2C-RELATED"/>
    <property type="match status" value="1"/>
</dbReference>
<dbReference type="PANTHER" id="PTHR11306">
    <property type="entry name" value="NIEMANN PICK TYPE C2 PROTEIN NPC2-RELATED"/>
    <property type="match status" value="1"/>
</dbReference>
<evidence type="ECO:0000256" key="2">
    <source>
        <dbReference type="ARBA" id="ARBA00006370"/>
    </source>
</evidence>
<dbReference type="STRING" id="41427.A0A182JES7"/>
<sequence>MYKFLLIAALLPAIVFGQTPFRACSGGRPTPASLNIAGCSTLPCSIISGVPLVATAMGITTTVATPTVDAYITARLLGLDLGFQIPEDLQNACAVGITGASCPLAAGQTFDYTLNYSLVLPITGIVAQVEVGLTAADGSTITWSRYLRSVIELNQSVPTGKHKKASIAMYKFLLIAALLPAIVFGQTPFRACSGGRPTPASVNIVGCSALPCTITSGVPLTAIGIGIVSPVATPTLTAHLTARLLGLDVGFEIPEDLRDACAVGISGASCPIAAGQTFDYELNYAMELPLTGITVQVEVGLTAADGTPVTCIEIDATIVG</sequence>
<evidence type="ECO:0000259" key="4">
    <source>
        <dbReference type="SMART" id="SM00737"/>
    </source>
</evidence>
<proteinExistence type="inferred from homology"/>
<dbReference type="GO" id="GO:0005576">
    <property type="term" value="C:extracellular region"/>
    <property type="evidence" value="ECO:0007669"/>
    <property type="project" value="UniProtKB-SubCell"/>
</dbReference>
<dbReference type="SUPFAM" id="SSF81296">
    <property type="entry name" value="E set domains"/>
    <property type="match status" value="2"/>
</dbReference>
<dbReference type="VEuPathDB" id="VectorBase:AATE016727"/>
<reference evidence="5" key="1">
    <citation type="submission" date="2022-08" db="UniProtKB">
        <authorList>
            <consortium name="EnsemblMetazoa"/>
        </authorList>
    </citation>
    <scope>IDENTIFICATION</scope>
    <source>
        <strain evidence="5">EBRO</strain>
    </source>
</reference>
<evidence type="ECO:0000256" key="3">
    <source>
        <dbReference type="ARBA" id="ARBA00022525"/>
    </source>
</evidence>
<dbReference type="InterPro" id="IPR039670">
    <property type="entry name" value="NPC2-like"/>
</dbReference>
<dbReference type="GO" id="GO:0015918">
    <property type="term" value="P:sterol transport"/>
    <property type="evidence" value="ECO:0007669"/>
    <property type="project" value="InterPro"/>
</dbReference>
<dbReference type="FunFam" id="2.60.40.770:FF:000001">
    <property type="entry name" value="NPC intracellular cholesterol transporter 2"/>
    <property type="match status" value="2"/>
</dbReference>
<dbReference type="InterPro" id="IPR003172">
    <property type="entry name" value="ML_dom"/>
</dbReference>
<feature type="domain" description="MD-2-related lipid-recognition" evidence="4">
    <location>
        <begin position="189"/>
        <end position="316"/>
    </location>
</feature>
<accession>A0A182JES7</accession>